<dbReference type="GO" id="GO:0008270">
    <property type="term" value="F:zinc ion binding"/>
    <property type="evidence" value="ECO:0007669"/>
    <property type="project" value="UniProtKB-KW"/>
</dbReference>
<feature type="compositionally biased region" description="Low complexity" evidence="7">
    <location>
        <begin position="204"/>
        <end position="217"/>
    </location>
</feature>
<dbReference type="Proteomes" id="UP000279271">
    <property type="component" value="Unassembled WGS sequence"/>
</dbReference>
<evidence type="ECO:0000256" key="4">
    <source>
        <dbReference type="ARBA" id="ARBA00022771"/>
    </source>
</evidence>
<dbReference type="InterPro" id="IPR052115">
    <property type="entry name" value="NEXT_complex_subunit_ZCCHC8"/>
</dbReference>
<keyword evidence="5" id="KW-0862">Zinc</keyword>
<proteinExistence type="inferred from homology"/>
<feature type="domain" description="PSP proline-rich" evidence="9">
    <location>
        <begin position="925"/>
        <end position="974"/>
    </location>
</feature>
<feature type="domain" description="CCHC-type" evidence="8">
    <location>
        <begin position="164"/>
        <end position="180"/>
    </location>
</feature>
<dbReference type="GO" id="GO:0005654">
    <property type="term" value="C:nucleoplasm"/>
    <property type="evidence" value="ECO:0007669"/>
    <property type="project" value="UniProtKB-SubCell"/>
</dbReference>
<feature type="region of interest" description="Disordered" evidence="7">
    <location>
        <begin position="1105"/>
        <end position="1133"/>
    </location>
</feature>
<feature type="region of interest" description="Disordered" evidence="7">
    <location>
        <begin position="281"/>
        <end position="345"/>
    </location>
</feature>
<keyword evidence="3" id="KW-0479">Metal-binding</keyword>
<feature type="region of interest" description="Disordered" evidence="7">
    <location>
        <begin position="1071"/>
        <end position="1093"/>
    </location>
</feature>
<evidence type="ECO:0000259" key="9">
    <source>
        <dbReference type="SMART" id="SM00581"/>
    </source>
</evidence>
<evidence type="ECO:0000256" key="3">
    <source>
        <dbReference type="ARBA" id="ARBA00022723"/>
    </source>
</evidence>
<dbReference type="PANTHER" id="PTHR13316:SF0">
    <property type="entry name" value="ZINC FINGER CCHC DOMAIN-CONTAINING PROTEIN 8"/>
    <property type="match status" value="1"/>
</dbReference>
<protein>
    <recommendedName>
        <fullName evidence="12">CCHC-type domain-containing protein</fullName>
    </recommendedName>
</protein>
<dbReference type="InterPro" id="IPR001878">
    <property type="entry name" value="Znf_CCHC"/>
</dbReference>
<dbReference type="Pfam" id="PF04046">
    <property type="entry name" value="PSP"/>
    <property type="match status" value="2"/>
</dbReference>
<organism evidence="10 11">
    <name type="scientific">Auxenochlorella protothecoides</name>
    <name type="common">Green microalga</name>
    <name type="synonym">Chlorella protothecoides</name>
    <dbReference type="NCBI Taxonomy" id="3075"/>
    <lineage>
        <taxon>Eukaryota</taxon>
        <taxon>Viridiplantae</taxon>
        <taxon>Chlorophyta</taxon>
        <taxon>core chlorophytes</taxon>
        <taxon>Trebouxiophyceae</taxon>
        <taxon>Chlorellales</taxon>
        <taxon>Chlorellaceae</taxon>
        <taxon>Auxenochlorella</taxon>
    </lineage>
</organism>
<feature type="compositionally biased region" description="Gly residues" evidence="7">
    <location>
        <begin position="969"/>
        <end position="984"/>
    </location>
</feature>
<dbReference type="GO" id="GO:0003723">
    <property type="term" value="F:RNA binding"/>
    <property type="evidence" value="ECO:0007669"/>
    <property type="project" value="TreeGrafter"/>
</dbReference>
<dbReference type="GO" id="GO:0071013">
    <property type="term" value="C:catalytic step 2 spliceosome"/>
    <property type="evidence" value="ECO:0007669"/>
    <property type="project" value="TreeGrafter"/>
</dbReference>
<feature type="region of interest" description="Disordered" evidence="7">
    <location>
        <begin position="423"/>
        <end position="444"/>
    </location>
</feature>
<feature type="region of interest" description="Disordered" evidence="7">
    <location>
        <begin position="816"/>
        <end position="841"/>
    </location>
</feature>
<evidence type="ECO:0000256" key="1">
    <source>
        <dbReference type="ARBA" id="ARBA00004642"/>
    </source>
</evidence>
<feature type="region of interest" description="Disordered" evidence="7">
    <location>
        <begin position="968"/>
        <end position="1033"/>
    </location>
</feature>
<feature type="compositionally biased region" description="Gly residues" evidence="7">
    <location>
        <begin position="282"/>
        <end position="297"/>
    </location>
</feature>
<keyword evidence="6" id="KW-0539">Nucleus</keyword>
<gene>
    <name evidence="10" type="ORF">APUTEX25_003830</name>
</gene>
<feature type="region of interest" description="Disordered" evidence="7">
    <location>
        <begin position="129"/>
        <end position="156"/>
    </location>
</feature>
<comment type="subcellular location">
    <subcellularLocation>
        <location evidence="1">Nucleus</location>
        <location evidence="1">Nucleoplasm</location>
    </subcellularLocation>
</comment>
<evidence type="ECO:0008006" key="12">
    <source>
        <dbReference type="Google" id="ProtNLM"/>
    </source>
</evidence>
<reference evidence="11" key="1">
    <citation type="journal article" date="2018" name="Algal Res.">
        <title>Characterization of plant carbon substrate utilization by Auxenochlorella protothecoides.</title>
        <authorList>
            <person name="Vogler B.W."/>
            <person name="Starkenburg S.R."/>
            <person name="Sudasinghe N."/>
            <person name="Schambach J.Y."/>
            <person name="Rollin J.A."/>
            <person name="Pattathil S."/>
            <person name="Barry A.N."/>
        </authorList>
    </citation>
    <scope>NUCLEOTIDE SEQUENCE [LARGE SCALE GENOMIC DNA]</scope>
    <source>
        <strain evidence="11">UTEX 25</strain>
    </source>
</reference>
<dbReference type="SMART" id="SM00581">
    <property type="entry name" value="PSP"/>
    <property type="match status" value="2"/>
</dbReference>
<evidence type="ECO:0000256" key="2">
    <source>
        <dbReference type="ARBA" id="ARBA00007497"/>
    </source>
</evidence>
<feature type="domain" description="CCHC-type" evidence="8">
    <location>
        <begin position="851"/>
        <end position="867"/>
    </location>
</feature>
<dbReference type="SMART" id="SM00343">
    <property type="entry name" value="ZnF_C2HC"/>
    <property type="match status" value="2"/>
</dbReference>
<feature type="region of interest" description="Disordered" evidence="7">
    <location>
        <begin position="891"/>
        <end position="930"/>
    </location>
</feature>
<feature type="domain" description="PSP proline-rich" evidence="9">
    <location>
        <begin position="238"/>
        <end position="287"/>
    </location>
</feature>
<feature type="region of interest" description="Disordered" evidence="7">
    <location>
        <begin position="204"/>
        <end position="243"/>
    </location>
</feature>
<accession>A0A3M7L196</accession>
<keyword evidence="4" id="KW-0863">Zinc-finger</keyword>
<evidence type="ECO:0000256" key="6">
    <source>
        <dbReference type="ARBA" id="ARBA00023242"/>
    </source>
</evidence>
<comment type="caution">
    <text evidence="10">The sequence shown here is derived from an EMBL/GenBank/DDBJ whole genome shotgun (WGS) entry which is preliminary data.</text>
</comment>
<feature type="compositionally biased region" description="Low complexity" evidence="7">
    <location>
        <begin position="891"/>
        <end position="904"/>
    </location>
</feature>
<name>A0A3M7L196_AUXPR</name>
<dbReference type="PANTHER" id="PTHR13316">
    <property type="entry name" value="ZINC FINGER, CCHC DOMAIN CONTAINING 8"/>
    <property type="match status" value="1"/>
</dbReference>
<evidence type="ECO:0000313" key="11">
    <source>
        <dbReference type="Proteomes" id="UP000279271"/>
    </source>
</evidence>
<feature type="region of interest" description="Disordered" evidence="7">
    <location>
        <begin position="465"/>
        <end position="591"/>
    </location>
</feature>
<sequence length="1294" mass="133882">MAEIERRPRRSYAEKGAAPPARLTVTFQNLPSDSRTKLDALLKEWARWHRDTYLEDYVPPDTTSGTLTVDPGLVAPRDADQLPAVEDVPADPARRGVDTLWFNIQYEKSADGAVPAYDRAPGRPLRLAGQKRSAAALGGAQDGARGDEGAVPPAAPVEAPTAPRCFNCGSYSHTLKQCWHPMDADAVQAAREARSSSAGSYSAAPRRYFLPGAPESRGTGGGPGAAGPSKESGLAKEFPEAQPGQLSAELRGVLGLSALDPPPWLHRMRVLGLPPAYDPGSGALGPTGDGMTEGGSGLECNGDALRSSPAGGTRSQSPVPGNLQRPGAEGDDFIPLATPSDGAPAPAAALSLQVPAFPGVNAPIPEGADPERWRPAARSQVAHASCGRAGVAVRTGTPGRVSPGTARAWEGGTDCAAPAVGNPTQPPLPSWMPERGPAASTPPPDQGTWRYGPSGWQYVGQEWAQHPPPMQSAHTGPGSSSYPVPPGPVGGAYAAPGPPGNGMHAGSMSGGHAGPMLSHPPHPSLHWHGSQEQGWAPAQTYAGPGGDVSQQPASAYQAPPAPYPPLPQQYAPAANMQGLPPLPPDPGPAQAYYPTTYPMAAWPDPLAHGSSPGPTPGVDPQPANEATPRPTDDVSPSPGTAGSTPGFRFKIKRNINERYKLNEEQHRRSNIGGATLNYQETESKMTGMAEIERRPRRSYAEKGAAPPARLTVTFQNLPSDSRTKLDALLKEWARWHRDTYLEDYVPPDTTSGTLTVDPGLVAPRDADQLPAVEDVPADPARRGVDTLWFNIQYEKSADGAVPAYDRAPGRPLRLAGQKRSAAALGGAQDGARGDEGAVPPAAPVEAPTAPRCFNCGSYSHTLKQCWHPMDADAVQAAREARSSSAGSYSAAPRRYFLPGAPESRGTGGGPGAAGPSKESGLAKEFPEAQPGQLSAELRGVLGLSALDPPPWLHRMRVLGLPPAYDPGSGALGPTGDGMTEGGSGLECNGDALRSSPAGGTRSQSPVPGNLQRPGAEGDDFIPLATPSDGAPAPAAALSLQVPAFPGVNAPIPEGADPERWRPAARSQVAHASCGRAGVAVRTGTPGRVSPGTARAWEGGTDCAAPAVGNPTQPPLPSWMPERGPAASTPPPDQGTWRYGPSGWQYVGQEWAQHPPPMQSAHTGPGSSSYPVPPGPVGGAYAAPGPPGNGMHAGSMSGGHAGPMLSHPPHPSLHWHGSQEQGWAPAQTYAGPGGDVSQQPASAYQAPPAPYPPLPQQYAPAANMQGLPPLPPDPGPAQAYYPTTYPMAAWPGGYQ</sequence>
<feature type="region of interest" description="Disordered" evidence="7">
    <location>
        <begin position="603"/>
        <end position="649"/>
    </location>
</feature>
<dbReference type="InterPro" id="IPR006568">
    <property type="entry name" value="PSP_pro-rich"/>
</dbReference>
<comment type="similarity">
    <text evidence="2">Belongs to the ZCCHC8 family.</text>
</comment>
<evidence type="ECO:0000259" key="8">
    <source>
        <dbReference type="SMART" id="SM00343"/>
    </source>
</evidence>
<dbReference type="EMBL" id="QOKY01000158">
    <property type="protein sequence ID" value="RMZ55864.1"/>
    <property type="molecule type" value="Genomic_DNA"/>
</dbReference>
<feature type="region of interest" description="Disordered" evidence="7">
    <location>
        <begin position="1176"/>
        <end position="1274"/>
    </location>
</feature>
<evidence type="ECO:0000256" key="5">
    <source>
        <dbReference type="ARBA" id="ARBA00022833"/>
    </source>
</evidence>
<evidence type="ECO:0000256" key="7">
    <source>
        <dbReference type="SAM" id="MobiDB-lite"/>
    </source>
</evidence>
<evidence type="ECO:0000313" key="10">
    <source>
        <dbReference type="EMBL" id="RMZ55864.1"/>
    </source>
</evidence>